<gene>
    <name evidence="2" type="ORF">SCF082_LOCUS29691</name>
    <name evidence="3" type="ORF">SCF082_LOCUS29848</name>
</gene>
<keyword evidence="1" id="KW-1133">Transmembrane helix</keyword>
<dbReference type="EMBL" id="CAXAMM010024335">
    <property type="protein sequence ID" value="CAK9055113.1"/>
    <property type="molecule type" value="Genomic_DNA"/>
</dbReference>
<organism evidence="3 4">
    <name type="scientific">Durusdinium trenchii</name>
    <dbReference type="NCBI Taxonomy" id="1381693"/>
    <lineage>
        <taxon>Eukaryota</taxon>
        <taxon>Sar</taxon>
        <taxon>Alveolata</taxon>
        <taxon>Dinophyceae</taxon>
        <taxon>Suessiales</taxon>
        <taxon>Symbiodiniaceae</taxon>
        <taxon>Durusdinium</taxon>
    </lineage>
</organism>
<evidence type="ECO:0000313" key="4">
    <source>
        <dbReference type="Proteomes" id="UP001642464"/>
    </source>
</evidence>
<keyword evidence="4" id="KW-1185">Reference proteome</keyword>
<dbReference type="EMBL" id="CAXAMM010024113">
    <property type="protein sequence ID" value="CAK9054740.1"/>
    <property type="molecule type" value="Genomic_DNA"/>
</dbReference>
<protein>
    <submittedName>
        <fullName evidence="3">Uncharacterized protein</fullName>
    </submittedName>
</protein>
<evidence type="ECO:0000256" key="1">
    <source>
        <dbReference type="SAM" id="Phobius"/>
    </source>
</evidence>
<name>A0ABP0MVG5_9DINO</name>
<evidence type="ECO:0000313" key="2">
    <source>
        <dbReference type="EMBL" id="CAK9054740.1"/>
    </source>
</evidence>
<dbReference type="Proteomes" id="UP001642464">
    <property type="component" value="Unassembled WGS sequence"/>
</dbReference>
<feature type="transmembrane region" description="Helical" evidence="1">
    <location>
        <begin position="369"/>
        <end position="391"/>
    </location>
</feature>
<evidence type="ECO:0000313" key="3">
    <source>
        <dbReference type="EMBL" id="CAK9055113.1"/>
    </source>
</evidence>
<sequence>MGRSRGTVERRLEEAEVDEVVANLQHGMTDLLRGCIKADPSQLFGEWASKSNRLSKENIQEYLWALQPIARQSPSQPVHADSLFEVLNRLIPDQAEGRIWLLVYDLKSIMQQLGHIVFLECVFGNGTLQVSFTGRLTRKPRHARKVWRKARAPGEWPMWVRSSPGTLELFMTYASCAQEFEVETDEKDLEDSQAADTNQESSLAVNLCLLQFPQLQQLNKGFTYQNHTKVGQKKLKKDLKPQSKVAAKKDSGTKKAFLLKKHKRKSAAGTTLVCAIVDGSTQKTGAGLYIIASKADREIYGLTRLQLPWQLVELVIHAYLIRRICVPEFDFPPDLGCIEFFSGGWGSSQVAKAFEELGCRALAFDILRALIFGLSALLAMLAWARGCCFVLEQPLRSIMTALPSWQGVIGFFEEAGHPLKMNSLNMAAFRAGIVAYSGLTHFDFAEGSVSNALNELQQLWLKKPMAV</sequence>
<proteinExistence type="predicted"/>
<comment type="caution">
    <text evidence="3">The sequence shown here is derived from an EMBL/GenBank/DDBJ whole genome shotgun (WGS) entry which is preliminary data.</text>
</comment>
<accession>A0ABP0MVG5</accession>
<keyword evidence="1" id="KW-0812">Transmembrane</keyword>
<reference evidence="3 4" key="1">
    <citation type="submission" date="2024-02" db="EMBL/GenBank/DDBJ databases">
        <authorList>
            <person name="Chen Y."/>
            <person name="Shah S."/>
            <person name="Dougan E. K."/>
            <person name="Thang M."/>
            <person name="Chan C."/>
        </authorList>
    </citation>
    <scope>NUCLEOTIDE SEQUENCE [LARGE SCALE GENOMIC DNA]</scope>
</reference>
<keyword evidence="1" id="KW-0472">Membrane</keyword>